<dbReference type="Proteomes" id="UP001305702">
    <property type="component" value="Chromosome"/>
</dbReference>
<evidence type="ECO:0000256" key="4">
    <source>
        <dbReference type="ARBA" id="ARBA00022982"/>
    </source>
</evidence>
<dbReference type="GO" id="GO:0016020">
    <property type="term" value="C:membrane"/>
    <property type="evidence" value="ECO:0007669"/>
    <property type="project" value="InterPro"/>
</dbReference>
<feature type="binding site" description="axial binding residue" evidence="7">
    <location>
        <position position="101"/>
    </location>
    <ligand>
        <name>heme c</name>
        <dbReference type="ChEBI" id="CHEBI:61717"/>
    </ligand>
    <ligandPart>
        <name>Fe</name>
        <dbReference type="ChEBI" id="CHEBI:18248"/>
    </ligandPart>
</feature>
<proteinExistence type="predicted"/>
<sequence>MMSKSRWAGLSVSVLLALSLSACGGNKQGASPSPGGGAATPGGTTGGATVDAQAVYKANCVTCHGDNLEGRMGGNTNLTKVGGRKSKDQITAQITNGGNGMPAFGSKLKPDEISALADWLAAKK</sequence>
<dbReference type="PIRSF" id="PIRSF000025">
    <property type="entry name" value="Cytc_Bsub_c550"/>
    <property type="match status" value="1"/>
</dbReference>
<dbReference type="PROSITE" id="PS51257">
    <property type="entry name" value="PROKAR_LIPOPROTEIN"/>
    <property type="match status" value="1"/>
</dbReference>
<keyword evidence="5 7" id="KW-0408">Iron</keyword>
<evidence type="ECO:0000256" key="3">
    <source>
        <dbReference type="ARBA" id="ARBA00022723"/>
    </source>
</evidence>
<keyword evidence="3 7" id="KW-0479">Metal-binding</keyword>
<dbReference type="GO" id="GO:0020037">
    <property type="term" value="F:heme binding"/>
    <property type="evidence" value="ECO:0007669"/>
    <property type="project" value="InterPro"/>
</dbReference>
<dbReference type="InterPro" id="IPR012218">
    <property type="entry name" value="Cyt_c_BACSU-c550-type"/>
</dbReference>
<evidence type="ECO:0000313" key="11">
    <source>
        <dbReference type="EMBL" id="WNQ10485.1"/>
    </source>
</evidence>
<dbReference type="KEGG" id="paun:MJA45_23150"/>
<feature type="signal peptide" evidence="9">
    <location>
        <begin position="1"/>
        <end position="24"/>
    </location>
</feature>
<evidence type="ECO:0000259" key="10">
    <source>
        <dbReference type="PROSITE" id="PS51007"/>
    </source>
</evidence>
<keyword evidence="2 6" id="KW-0349">Heme</keyword>
<dbReference type="RefSeq" id="WP_315604259.1">
    <property type="nucleotide sequence ID" value="NZ_CP130318.1"/>
</dbReference>
<dbReference type="PANTHER" id="PTHR37823:SF4">
    <property type="entry name" value="MENAQUINOL-CYTOCHROME C REDUCTASE CYTOCHROME B_C SUBUNIT"/>
    <property type="match status" value="1"/>
</dbReference>
<dbReference type="GO" id="GO:0005506">
    <property type="term" value="F:iron ion binding"/>
    <property type="evidence" value="ECO:0007669"/>
    <property type="project" value="InterPro"/>
</dbReference>
<keyword evidence="12" id="KW-1185">Reference proteome</keyword>
<dbReference type="PROSITE" id="PS51007">
    <property type="entry name" value="CYTC"/>
    <property type="match status" value="1"/>
</dbReference>
<evidence type="ECO:0000256" key="2">
    <source>
        <dbReference type="ARBA" id="ARBA00022617"/>
    </source>
</evidence>
<dbReference type="GO" id="GO:0009055">
    <property type="term" value="F:electron transfer activity"/>
    <property type="evidence" value="ECO:0007669"/>
    <property type="project" value="InterPro"/>
</dbReference>
<evidence type="ECO:0000256" key="5">
    <source>
        <dbReference type="ARBA" id="ARBA00023004"/>
    </source>
</evidence>
<feature type="domain" description="Cytochrome c" evidence="10">
    <location>
        <begin position="47"/>
        <end position="124"/>
    </location>
</feature>
<feature type="chain" id="PRO_5041719146" evidence="9">
    <location>
        <begin position="25"/>
        <end position="124"/>
    </location>
</feature>
<accession>A0AA96LBZ6</accession>
<reference evidence="11 12" key="1">
    <citation type="submission" date="2022-02" db="EMBL/GenBank/DDBJ databases">
        <title>Paenibacillus sp. MBLB1776 Whole Genome Shotgun Sequencing.</title>
        <authorList>
            <person name="Hwang C.Y."/>
            <person name="Cho E.-S."/>
            <person name="Seo M.-J."/>
        </authorList>
    </citation>
    <scope>NUCLEOTIDE SEQUENCE [LARGE SCALE GENOMIC DNA]</scope>
    <source>
        <strain evidence="11 12">MBLB1776</strain>
    </source>
</reference>
<keyword evidence="4" id="KW-0249">Electron transport</keyword>
<feature type="binding site" description="axial binding residue" evidence="7">
    <location>
        <position position="64"/>
    </location>
    <ligand>
        <name>heme c</name>
        <dbReference type="ChEBI" id="CHEBI:61717"/>
    </ligand>
    <ligandPart>
        <name>Fe</name>
        <dbReference type="ChEBI" id="CHEBI:18248"/>
    </ligandPart>
</feature>
<keyword evidence="9" id="KW-0732">Signal</keyword>
<dbReference type="InterPro" id="IPR009056">
    <property type="entry name" value="Cyt_c-like_dom"/>
</dbReference>
<dbReference type="Pfam" id="PF13442">
    <property type="entry name" value="Cytochrome_CBB3"/>
    <property type="match status" value="1"/>
</dbReference>
<comment type="PTM">
    <text evidence="6">Binds 1 heme c group covalently per subunit.</text>
</comment>
<evidence type="ECO:0000256" key="9">
    <source>
        <dbReference type="SAM" id="SignalP"/>
    </source>
</evidence>
<dbReference type="Gene3D" id="1.10.760.10">
    <property type="entry name" value="Cytochrome c-like domain"/>
    <property type="match status" value="1"/>
</dbReference>
<dbReference type="PRINTS" id="PR00605">
    <property type="entry name" value="CYTCHROMECIC"/>
</dbReference>
<dbReference type="SUPFAM" id="SSF46626">
    <property type="entry name" value="Cytochrome c"/>
    <property type="match status" value="1"/>
</dbReference>
<evidence type="ECO:0000256" key="1">
    <source>
        <dbReference type="ARBA" id="ARBA00022448"/>
    </source>
</evidence>
<dbReference type="AlphaFoldDB" id="A0AA96LBZ6"/>
<gene>
    <name evidence="11" type="ORF">MJA45_23150</name>
</gene>
<feature type="region of interest" description="Disordered" evidence="8">
    <location>
        <begin position="25"/>
        <end position="46"/>
    </location>
</feature>
<dbReference type="PANTHER" id="PTHR37823">
    <property type="entry name" value="CYTOCHROME C-553-LIKE"/>
    <property type="match status" value="1"/>
</dbReference>
<evidence type="ECO:0000256" key="8">
    <source>
        <dbReference type="SAM" id="MobiDB-lite"/>
    </source>
</evidence>
<dbReference type="EMBL" id="CP130318">
    <property type="protein sequence ID" value="WNQ10485.1"/>
    <property type="molecule type" value="Genomic_DNA"/>
</dbReference>
<dbReference type="InterPro" id="IPR008168">
    <property type="entry name" value="Cyt_C_IC"/>
</dbReference>
<evidence type="ECO:0000313" key="12">
    <source>
        <dbReference type="Proteomes" id="UP001305702"/>
    </source>
</evidence>
<protein>
    <submittedName>
        <fullName evidence="11">Cytochrome c</fullName>
    </submittedName>
</protein>
<feature type="compositionally biased region" description="Gly residues" evidence="8">
    <location>
        <begin position="34"/>
        <end position="46"/>
    </location>
</feature>
<feature type="binding site" description="covalent" evidence="6">
    <location>
        <position position="63"/>
    </location>
    <ligand>
        <name>heme c</name>
        <dbReference type="ChEBI" id="CHEBI:61717"/>
    </ligand>
</feature>
<keyword evidence="1" id="KW-0813">Transport</keyword>
<feature type="binding site" description="covalent" evidence="6">
    <location>
        <position position="60"/>
    </location>
    <ligand>
        <name>heme c</name>
        <dbReference type="ChEBI" id="CHEBI:61717"/>
    </ligand>
</feature>
<dbReference type="InterPro" id="IPR036909">
    <property type="entry name" value="Cyt_c-like_dom_sf"/>
</dbReference>
<organism evidence="11 12">
    <name type="scientific">Paenibacillus aurantius</name>
    <dbReference type="NCBI Taxonomy" id="2918900"/>
    <lineage>
        <taxon>Bacteria</taxon>
        <taxon>Bacillati</taxon>
        <taxon>Bacillota</taxon>
        <taxon>Bacilli</taxon>
        <taxon>Bacillales</taxon>
        <taxon>Paenibacillaceae</taxon>
        <taxon>Paenibacillus</taxon>
    </lineage>
</organism>
<name>A0AA96LBZ6_9BACL</name>
<dbReference type="InterPro" id="IPR051811">
    <property type="entry name" value="Cytochrome_c550/c551-like"/>
</dbReference>
<evidence type="ECO:0000256" key="7">
    <source>
        <dbReference type="PIRSR" id="PIRSR000025-2"/>
    </source>
</evidence>
<evidence type="ECO:0000256" key="6">
    <source>
        <dbReference type="PIRSR" id="PIRSR000025-1"/>
    </source>
</evidence>